<reference evidence="1 2" key="1">
    <citation type="submission" date="2010-07" db="EMBL/GenBank/DDBJ databases">
        <title>The draft genome of Paenibacillus curdlanolyticus YK9.</title>
        <authorList>
            <consortium name="US DOE Joint Genome Institute (JGI-PGF)"/>
            <person name="Lucas S."/>
            <person name="Copeland A."/>
            <person name="Lapidus A."/>
            <person name="Cheng J.-F."/>
            <person name="Bruce D."/>
            <person name="Goodwin L."/>
            <person name="Pitluck S."/>
            <person name="Land M.L."/>
            <person name="Hauser L."/>
            <person name="Chang Y.-J."/>
            <person name="Jeffries C."/>
            <person name="Anderson I.J."/>
            <person name="Johnson E."/>
            <person name="Loganathan U."/>
            <person name="Mulhopadhyay B."/>
            <person name="Kyrpides N."/>
            <person name="Woyke T.J."/>
        </authorList>
    </citation>
    <scope>NUCLEOTIDE SEQUENCE [LARGE SCALE GENOMIC DNA]</scope>
    <source>
        <strain evidence="1 2">YK9</strain>
    </source>
</reference>
<sequence length="158" mass="17727">MLGANGLADRIVKLDEANEVILKAKSDFWAAAVTMDDQIMKLAADKLKSMSKNEFATLSTEFSTKLDQLNDEIIRISVASVVYKGNQDQEAAIDARKDAILDDIQRARAAKLTTLNVNDNPLMQLAEKIYDNKKEIWSWQINPDIDTVQRVVREATQS</sequence>
<proteinExistence type="predicted"/>
<dbReference type="Proteomes" id="UP000005387">
    <property type="component" value="Unassembled WGS sequence"/>
</dbReference>
<accession>E0I803</accession>
<dbReference type="AlphaFoldDB" id="E0I803"/>
<evidence type="ECO:0000313" key="1">
    <source>
        <dbReference type="EMBL" id="EFM11308.1"/>
    </source>
</evidence>
<gene>
    <name evidence="1" type="ORF">PaecuDRAFT_1754</name>
</gene>
<dbReference type="eggNOG" id="COG3209">
    <property type="taxonomic scope" value="Bacteria"/>
</dbReference>
<protein>
    <submittedName>
        <fullName evidence="1">Uncharacterized protein</fullName>
    </submittedName>
</protein>
<organism evidence="1 2">
    <name type="scientific">Paenibacillus curdlanolyticus YK9</name>
    <dbReference type="NCBI Taxonomy" id="717606"/>
    <lineage>
        <taxon>Bacteria</taxon>
        <taxon>Bacillati</taxon>
        <taxon>Bacillota</taxon>
        <taxon>Bacilli</taxon>
        <taxon>Bacillales</taxon>
        <taxon>Paenibacillaceae</taxon>
        <taxon>Paenibacillus</taxon>
    </lineage>
</organism>
<name>E0I803_9BACL</name>
<dbReference type="RefSeq" id="WP_006037765.1">
    <property type="nucleotide sequence ID" value="NZ_AEDD01000004.1"/>
</dbReference>
<dbReference type="STRING" id="717606.PaecuDRAFT_1754"/>
<dbReference type="EMBL" id="AEDD01000004">
    <property type="protein sequence ID" value="EFM11308.1"/>
    <property type="molecule type" value="Genomic_DNA"/>
</dbReference>
<evidence type="ECO:0000313" key="2">
    <source>
        <dbReference type="Proteomes" id="UP000005387"/>
    </source>
</evidence>
<keyword evidence="2" id="KW-1185">Reference proteome</keyword>